<dbReference type="EMBL" id="JBBBZM010000085">
    <property type="protein sequence ID" value="KAL0634762.1"/>
    <property type="molecule type" value="Genomic_DNA"/>
</dbReference>
<dbReference type="SUPFAM" id="SSF50129">
    <property type="entry name" value="GroES-like"/>
    <property type="match status" value="1"/>
</dbReference>
<dbReference type="InterPro" id="IPR020843">
    <property type="entry name" value="ER"/>
</dbReference>
<dbReference type="Gene3D" id="3.90.180.10">
    <property type="entry name" value="Medium-chain alcohol dehydrogenases, catalytic domain"/>
    <property type="match status" value="1"/>
</dbReference>
<evidence type="ECO:0000313" key="3">
    <source>
        <dbReference type="Proteomes" id="UP001447188"/>
    </source>
</evidence>
<proteinExistence type="predicted"/>
<evidence type="ECO:0000259" key="1">
    <source>
        <dbReference type="SMART" id="SM00829"/>
    </source>
</evidence>
<dbReference type="InterPro" id="IPR013149">
    <property type="entry name" value="ADH-like_C"/>
</dbReference>
<dbReference type="SUPFAM" id="SSF51735">
    <property type="entry name" value="NAD(P)-binding Rossmann-fold domains"/>
    <property type="match status" value="1"/>
</dbReference>
<keyword evidence="3" id="KW-1185">Reference proteome</keyword>
<dbReference type="Proteomes" id="UP001447188">
    <property type="component" value="Unassembled WGS sequence"/>
</dbReference>
<dbReference type="SMART" id="SM00829">
    <property type="entry name" value="PKS_ER"/>
    <property type="match status" value="1"/>
</dbReference>
<accession>A0ABR3GFN0</accession>
<dbReference type="Pfam" id="PF08240">
    <property type="entry name" value="ADH_N"/>
    <property type="match status" value="1"/>
</dbReference>
<sequence>MKAITIEKVNGEPGHVYYPLKLIDIPQPSPQPTEVKIKLLAAALNHRDHFIRQHLYPGISFDNIPLFADGIGIVTSTGLLVHRDWLGKRVLLAPGRGWRDSPDGPEGDSYGILGGTKHAPNGTLQEYICVPVSEVEEAPLHLDPIEAAGLPLCGLTAFRAVFTKAKVQAGQNILITGIGGGVALQALAFCAAAGAMVFVTSSSDQKLAAAKELGASAGVSYKKDGWNKELKGLLPQSRPYLDAVIDGAGGDIAARTVPLLKKGGKIVSYGMTLGPQTPYTMQAVLKNIEILGSTMGSRKEFAQMVEYVRHKQLRTVVSRVVEGISIESIEPLFAELKEGRQFGKLVVRIASEENSKL</sequence>
<name>A0ABR3GFN0_9PEZI</name>
<organism evidence="2 3">
    <name type="scientific">Discina gigas</name>
    <dbReference type="NCBI Taxonomy" id="1032678"/>
    <lineage>
        <taxon>Eukaryota</taxon>
        <taxon>Fungi</taxon>
        <taxon>Dikarya</taxon>
        <taxon>Ascomycota</taxon>
        <taxon>Pezizomycotina</taxon>
        <taxon>Pezizomycetes</taxon>
        <taxon>Pezizales</taxon>
        <taxon>Discinaceae</taxon>
        <taxon>Discina</taxon>
    </lineage>
</organism>
<dbReference type="PANTHER" id="PTHR45033:SF3">
    <property type="entry name" value="DEHYDROGENASE, PUTATIVE (AFU_ORTHOLOGUE AFUA_2G13270)-RELATED"/>
    <property type="match status" value="1"/>
</dbReference>
<dbReference type="InterPro" id="IPR013154">
    <property type="entry name" value="ADH-like_N"/>
</dbReference>
<dbReference type="Gene3D" id="3.40.50.720">
    <property type="entry name" value="NAD(P)-binding Rossmann-like Domain"/>
    <property type="match status" value="1"/>
</dbReference>
<feature type="domain" description="Enoyl reductase (ER)" evidence="1">
    <location>
        <begin position="11"/>
        <end position="347"/>
    </location>
</feature>
<dbReference type="PANTHER" id="PTHR45033">
    <property type="match status" value="1"/>
</dbReference>
<gene>
    <name evidence="2" type="ORF">Q9L58_006279</name>
</gene>
<evidence type="ECO:0000313" key="2">
    <source>
        <dbReference type="EMBL" id="KAL0634762.1"/>
    </source>
</evidence>
<dbReference type="InterPro" id="IPR052711">
    <property type="entry name" value="Zinc_ADH-like"/>
</dbReference>
<dbReference type="InterPro" id="IPR011032">
    <property type="entry name" value="GroES-like_sf"/>
</dbReference>
<protein>
    <recommendedName>
        <fullName evidence="1">Enoyl reductase (ER) domain-containing protein</fullName>
    </recommendedName>
</protein>
<dbReference type="Pfam" id="PF00107">
    <property type="entry name" value="ADH_zinc_N"/>
    <property type="match status" value="1"/>
</dbReference>
<comment type="caution">
    <text evidence="2">The sequence shown here is derived from an EMBL/GenBank/DDBJ whole genome shotgun (WGS) entry which is preliminary data.</text>
</comment>
<dbReference type="InterPro" id="IPR036291">
    <property type="entry name" value="NAD(P)-bd_dom_sf"/>
</dbReference>
<reference evidence="2 3" key="1">
    <citation type="submission" date="2024-02" db="EMBL/GenBank/DDBJ databases">
        <title>Discinaceae phylogenomics.</title>
        <authorList>
            <person name="Dirks A.C."/>
            <person name="James T.Y."/>
        </authorList>
    </citation>
    <scope>NUCLEOTIDE SEQUENCE [LARGE SCALE GENOMIC DNA]</scope>
    <source>
        <strain evidence="2 3">ACD0624</strain>
    </source>
</reference>